<feature type="domain" description="Aminoglycoside phosphotransferase" evidence="2">
    <location>
        <begin position="264"/>
        <end position="438"/>
    </location>
</feature>
<keyword evidence="1" id="KW-0472">Membrane</keyword>
<accession>A0AAD7FSK1</accession>
<dbReference type="InterPro" id="IPR002575">
    <property type="entry name" value="Aminoglycoside_PTrfase"/>
</dbReference>
<reference evidence="3" key="1">
    <citation type="submission" date="2023-03" db="EMBL/GenBank/DDBJ databases">
        <title>Massive genome expansion in bonnet fungi (Mycena s.s.) driven by repeated elements and novel gene families across ecological guilds.</title>
        <authorList>
            <consortium name="Lawrence Berkeley National Laboratory"/>
            <person name="Harder C.B."/>
            <person name="Miyauchi S."/>
            <person name="Viragh M."/>
            <person name="Kuo A."/>
            <person name="Thoen E."/>
            <person name="Andreopoulos B."/>
            <person name="Lu D."/>
            <person name="Skrede I."/>
            <person name="Drula E."/>
            <person name="Henrissat B."/>
            <person name="Morin E."/>
            <person name="Kohler A."/>
            <person name="Barry K."/>
            <person name="LaButti K."/>
            <person name="Morin E."/>
            <person name="Salamov A."/>
            <person name="Lipzen A."/>
            <person name="Mereny Z."/>
            <person name="Hegedus B."/>
            <person name="Baldrian P."/>
            <person name="Stursova M."/>
            <person name="Weitz H."/>
            <person name="Taylor A."/>
            <person name="Grigoriev I.V."/>
            <person name="Nagy L.G."/>
            <person name="Martin F."/>
            <person name="Kauserud H."/>
        </authorList>
    </citation>
    <scope>NUCLEOTIDE SEQUENCE</scope>
    <source>
        <strain evidence="3">9284</strain>
    </source>
</reference>
<protein>
    <recommendedName>
        <fullName evidence="2">Aminoglycoside phosphotransferase domain-containing protein</fullName>
    </recommendedName>
</protein>
<dbReference type="InterPro" id="IPR011009">
    <property type="entry name" value="Kinase-like_dom_sf"/>
</dbReference>
<comment type="caution">
    <text evidence="3">The sequence shown here is derived from an EMBL/GenBank/DDBJ whole genome shotgun (WGS) entry which is preliminary data.</text>
</comment>
<sequence length="440" mass="48108">MVLPSHETLVSRSLPPSPGAGGYKYYLICVILSSFVGTLVFFKFRHDRANEAAVAERERRERQVQQNQPRPRFFDVYVDKPGTGWEWEAMTPLTVSSLDASTAQTSEGDDVPARARVAVLLHMPGPRSMLGTPPTALSLSCAVINVGLESAAIGGAGSLSRVDRAGLSFLSPATIVALPPLPFVGRAFIICFHMTDKSGHVPSLPPSPTLDSPLAALTDADIIARCFGPERQSLPDADHPDSEHIAVITKDTVGKFEDHGEIEDTVTYPIEAFALEVLAQHTTIPVPRVHCLAQTDYGHIIVMDRISGKQLSTLWPTMSVEEKNGIADTLAGYLRQLRSVQIPHLRVPGPLDREMRPRLCIEGPVFGFIGPPRGPFASYAELTEFLEHKRKGLMDPSIPPMDDSYPLVLTHHDIRPHNLILDDAGTLWMVDWAGAGVYPE</sequence>
<dbReference type="PANTHER" id="PTHR21310">
    <property type="entry name" value="AMINOGLYCOSIDE PHOSPHOTRANSFERASE-RELATED-RELATED"/>
    <property type="match status" value="1"/>
</dbReference>
<dbReference type="Proteomes" id="UP001221142">
    <property type="component" value="Unassembled WGS sequence"/>
</dbReference>
<dbReference type="AlphaFoldDB" id="A0AAD7FSK1"/>
<evidence type="ECO:0000259" key="2">
    <source>
        <dbReference type="Pfam" id="PF01636"/>
    </source>
</evidence>
<dbReference type="EMBL" id="JARKIF010000007">
    <property type="protein sequence ID" value="KAJ7635092.1"/>
    <property type="molecule type" value="Genomic_DNA"/>
</dbReference>
<keyword evidence="1" id="KW-1133">Transmembrane helix</keyword>
<dbReference type="Gene3D" id="1.10.510.10">
    <property type="entry name" value="Transferase(Phosphotransferase) domain 1"/>
    <property type="match status" value="1"/>
</dbReference>
<keyword evidence="4" id="KW-1185">Reference proteome</keyword>
<evidence type="ECO:0000313" key="3">
    <source>
        <dbReference type="EMBL" id="KAJ7635092.1"/>
    </source>
</evidence>
<evidence type="ECO:0000256" key="1">
    <source>
        <dbReference type="SAM" id="Phobius"/>
    </source>
</evidence>
<dbReference type="Pfam" id="PF01636">
    <property type="entry name" value="APH"/>
    <property type="match status" value="1"/>
</dbReference>
<evidence type="ECO:0000313" key="4">
    <source>
        <dbReference type="Proteomes" id="UP001221142"/>
    </source>
</evidence>
<dbReference type="InterPro" id="IPR051678">
    <property type="entry name" value="AGP_Transferase"/>
</dbReference>
<dbReference type="SUPFAM" id="SSF56112">
    <property type="entry name" value="Protein kinase-like (PK-like)"/>
    <property type="match status" value="1"/>
</dbReference>
<gene>
    <name evidence="3" type="ORF">FB45DRAFT_1002503</name>
</gene>
<feature type="transmembrane region" description="Helical" evidence="1">
    <location>
        <begin position="23"/>
        <end position="42"/>
    </location>
</feature>
<dbReference type="PANTHER" id="PTHR21310:SF39">
    <property type="entry name" value="AMINOGLYCOSIDE PHOSPHOTRANSFERASE DOMAIN-CONTAINING PROTEIN"/>
    <property type="match status" value="1"/>
</dbReference>
<dbReference type="CDD" id="cd05120">
    <property type="entry name" value="APH_ChoK_like"/>
    <property type="match status" value="1"/>
</dbReference>
<keyword evidence="1" id="KW-0812">Transmembrane</keyword>
<proteinExistence type="predicted"/>
<organism evidence="3 4">
    <name type="scientific">Roridomyces roridus</name>
    <dbReference type="NCBI Taxonomy" id="1738132"/>
    <lineage>
        <taxon>Eukaryota</taxon>
        <taxon>Fungi</taxon>
        <taxon>Dikarya</taxon>
        <taxon>Basidiomycota</taxon>
        <taxon>Agaricomycotina</taxon>
        <taxon>Agaricomycetes</taxon>
        <taxon>Agaricomycetidae</taxon>
        <taxon>Agaricales</taxon>
        <taxon>Marasmiineae</taxon>
        <taxon>Mycenaceae</taxon>
        <taxon>Roridomyces</taxon>
    </lineage>
</organism>
<name>A0AAD7FSK1_9AGAR</name>